<evidence type="ECO:0000313" key="9">
    <source>
        <dbReference type="EMBL" id="RDY22278.1"/>
    </source>
</evidence>
<feature type="transmembrane region" description="Helical" evidence="7">
    <location>
        <begin position="13"/>
        <end position="32"/>
    </location>
</feature>
<dbReference type="EMBL" id="VJXW01000001">
    <property type="protein sequence ID" value="TRW28774.1"/>
    <property type="molecule type" value="Genomic_DNA"/>
</dbReference>
<feature type="domain" description="Glycine transporter" evidence="8">
    <location>
        <begin position="109"/>
        <end position="183"/>
    </location>
</feature>
<feature type="transmembrane region" description="Helical" evidence="7">
    <location>
        <begin position="112"/>
        <end position="131"/>
    </location>
</feature>
<feature type="transmembrane region" description="Helical" evidence="7">
    <location>
        <begin position="74"/>
        <end position="91"/>
    </location>
</feature>
<dbReference type="GO" id="GO:0005886">
    <property type="term" value="C:plasma membrane"/>
    <property type="evidence" value="ECO:0007669"/>
    <property type="project" value="UniProtKB-SubCell"/>
</dbReference>
<feature type="transmembrane region" description="Helical" evidence="7">
    <location>
        <begin position="190"/>
        <end position="208"/>
    </location>
</feature>
<keyword evidence="5 7" id="KW-1133">Transmembrane helix</keyword>
<dbReference type="Proteomes" id="UP000319424">
    <property type="component" value="Unassembled WGS sequence"/>
</dbReference>
<dbReference type="EMBL" id="MBEW02000001">
    <property type="protein sequence ID" value="RDY22278.1"/>
    <property type="molecule type" value="Genomic_DNA"/>
</dbReference>
<protein>
    <submittedName>
        <fullName evidence="9">Trimeric intracellular cation channel family protein</fullName>
    </submittedName>
</protein>
<name>A0A371IP67_9FIRM</name>
<dbReference type="InterPro" id="IPR005115">
    <property type="entry name" value="Gly_transporter"/>
</dbReference>
<keyword evidence="6 7" id="KW-0472">Membrane</keyword>
<evidence type="ECO:0000256" key="6">
    <source>
        <dbReference type="ARBA" id="ARBA00023136"/>
    </source>
</evidence>
<evidence type="ECO:0000256" key="3">
    <source>
        <dbReference type="ARBA" id="ARBA00022475"/>
    </source>
</evidence>
<comment type="caution">
    <text evidence="9">The sequence shown here is derived from an EMBL/GenBank/DDBJ whole genome shotgun (WGS) entry which is preliminary data.</text>
</comment>
<dbReference type="Proteomes" id="UP000093352">
    <property type="component" value="Unassembled WGS sequence"/>
</dbReference>
<evidence type="ECO:0000259" key="8">
    <source>
        <dbReference type="Pfam" id="PF03458"/>
    </source>
</evidence>
<feature type="transmembrane region" description="Helical" evidence="7">
    <location>
        <begin position="137"/>
        <end position="156"/>
    </location>
</feature>
<gene>
    <name evidence="9" type="ORF">BBG48_000750</name>
    <name evidence="10" type="ORF">FL857_01440</name>
</gene>
<dbReference type="Pfam" id="PF03458">
    <property type="entry name" value="Gly_transporter"/>
    <property type="match status" value="2"/>
</dbReference>
<keyword evidence="4 7" id="KW-0812">Transmembrane</keyword>
<dbReference type="RefSeq" id="WP_068911660.1">
    <property type="nucleotide sequence ID" value="NZ_MBEW02000001.1"/>
</dbReference>
<evidence type="ECO:0000256" key="7">
    <source>
        <dbReference type="SAM" id="Phobius"/>
    </source>
</evidence>
<dbReference type="PANTHER" id="PTHR30506">
    <property type="entry name" value="INNER MEMBRANE PROTEIN"/>
    <property type="match status" value="1"/>
</dbReference>
<evidence type="ECO:0000256" key="1">
    <source>
        <dbReference type="ARBA" id="ARBA00004651"/>
    </source>
</evidence>
<feature type="transmembrane region" description="Helical" evidence="7">
    <location>
        <begin position="168"/>
        <end position="184"/>
    </location>
</feature>
<reference evidence="9" key="2">
    <citation type="submission" date="2018-07" db="EMBL/GenBank/DDBJ databases">
        <authorList>
            <person name="Quirk P.G."/>
            <person name="Krulwich T.A."/>
        </authorList>
    </citation>
    <scope>NUCLEOTIDE SEQUENCE</scope>
    <source>
        <strain evidence="9">CCRI-22567</strain>
    </source>
</reference>
<reference evidence="10 12" key="3">
    <citation type="submission" date="2019-07" db="EMBL/GenBank/DDBJ databases">
        <title>Criibacterium bergeronii gen. nov., sp. nov. isolated from human clinical samples.</title>
        <authorList>
            <person name="Maheux A.F."/>
            <person name="Boudreau D.K."/>
            <person name="Berube E."/>
            <person name="Brodeur S."/>
            <person name="Bernard K.A."/>
            <person name="Abed J.Y."/>
            <person name="Ducrey E."/>
            <person name="Guay E.F."/>
            <person name="Raymond F."/>
            <person name="Corbeil J."/>
            <person name="Domingo M.-C."/>
            <person name="Roy P.H."/>
            <person name="Boissinot M."/>
            <person name="Tocheva E.I."/>
            <person name="Omar R.F."/>
        </authorList>
    </citation>
    <scope>NUCLEOTIDE SEQUENCE [LARGE SCALE GENOMIC DNA]</scope>
    <source>
        <strain evidence="10 12">CCRI-24246</strain>
    </source>
</reference>
<comment type="similarity">
    <text evidence="2">Belongs to the UPF0126 family.</text>
</comment>
<evidence type="ECO:0000256" key="4">
    <source>
        <dbReference type="ARBA" id="ARBA00022692"/>
    </source>
</evidence>
<evidence type="ECO:0000256" key="5">
    <source>
        <dbReference type="ARBA" id="ARBA00022989"/>
    </source>
</evidence>
<keyword evidence="3" id="KW-1003">Cell membrane</keyword>
<evidence type="ECO:0000313" key="12">
    <source>
        <dbReference type="Proteomes" id="UP000319424"/>
    </source>
</evidence>
<keyword evidence="11" id="KW-1185">Reference proteome</keyword>
<accession>A0A371IP67</accession>
<evidence type="ECO:0000313" key="11">
    <source>
        <dbReference type="Proteomes" id="UP000093352"/>
    </source>
</evidence>
<feature type="domain" description="Glycine transporter" evidence="8">
    <location>
        <begin position="14"/>
        <end position="85"/>
    </location>
</feature>
<dbReference type="PANTHER" id="PTHR30506:SF3">
    <property type="entry name" value="UPF0126 INNER MEMBRANE PROTEIN YADS-RELATED"/>
    <property type="match status" value="1"/>
</dbReference>
<proteinExistence type="inferred from homology"/>
<evidence type="ECO:0000256" key="2">
    <source>
        <dbReference type="ARBA" id="ARBA00008193"/>
    </source>
</evidence>
<feature type="transmembrane region" description="Helical" evidence="7">
    <location>
        <begin position="39"/>
        <end position="62"/>
    </location>
</feature>
<dbReference type="AlphaFoldDB" id="A0A371IP67"/>
<sequence length="218" mass="23680">MDAILPEYEKLDLILEFIGTFAFAISGSLVAVRKNMDLMGVVVLGITTAVGGGIVRDMIIGVHPPKTFMNTDSILLSAISSLIIFISCYINKEFINSKTLKKFEKVNAIFDAIGLGAFTVTGINSVIVAGYGKNYALMVFCGILTGVGGGVLRDIFADITPFIFREEVYASASLAGAIFYILTMDLLNNNYVMILSASTVFLIRYYALKKDLSLPKIK</sequence>
<organism evidence="9 11">
    <name type="scientific">Criibacterium bergeronii</name>
    <dbReference type="NCBI Taxonomy" id="1871336"/>
    <lineage>
        <taxon>Bacteria</taxon>
        <taxon>Bacillati</taxon>
        <taxon>Bacillota</taxon>
        <taxon>Clostridia</taxon>
        <taxon>Peptostreptococcales</taxon>
        <taxon>Filifactoraceae</taxon>
        <taxon>Criibacterium</taxon>
    </lineage>
</organism>
<evidence type="ECO:0000313" key="10">
    <source>
        <dbReference type="EMBL" id="TRW28774.1"/>
    </source>
</evidence>
<comment type="subcellular location">
    <subcellularLocation>
        <location evidence="1">Cell membrane</location>
        <topology evidence="1">Multi-pass membrane protein</topology>
    </subcellularLocation>
</comment>
<dbReference type="OrthoDB" id="9791874at2"/>
<reference evidence="9 11" key="1">
    <citation type="journal article" date="2016" name="Genome Announc.">
        <title>Draft Genome Sequence of Criibacterium bergeronii gen. nov., sp. nov., Strain CCRI-22567T, Isolated from a Vaginal Sample from a Woman with Bacterial Vaginosis.</title>
        <authorList>
            <person name="Maheux A.F."/>
            <person name="Berube E."/>
            <person name="Boudreau D.K."/>
            <person name="Raymond F."/>
            <person name="Corbeil J."/>
            <person name="Roy P.H."/>
            <person name="Boissinot M."/>
            <person name="Omar R.F."/>
        </authorList>
    </citation>
    <scope>NUCLEOTIDE SEQUENCE [LARGE SCALE GENOMIC DNA]</scope>
    <source>
        <strain evidence="9 11">CCRI-22567</strain>
    </source>
</reference>
<dbReference type="STRING" id="1871336.BBG48_01040"/>